<dbReference type="PANTHER" id="PTHR46060">
    <property type="entry name" value="MARINER MOS1 TRANSPOSASE-LIKE PROTEIN"/>
    <property type="match status" value="1"/>
</dbReference>
<dbReference type="GO" id="GO:0003697">
    <property type="term" value="F:single-stranded DNA binding"/>
    <property type="evidence" value="ECO:0007669"/>
    <property type="project" value="TreeGrafter"/>
</dbReference>
<dbReference type="OrthoDB" id="6137736at2759"/>
<protein>
    <submittedName>
        <fullName evidence="4">HTH_48 domain-containing protein</fullName>
    </submittedName>
</protein>
<evidence type="ECO:0000259" key="1">
    <source>
        <dbReference type="Pfam" id="PF17906"/>
    </source>
</evidence>
<dbReference type="GO" id="GO:0005634">
    <property type="term" value="C:nucleus"/>
    <property type="evidence" value="ECO:0007669"/>
    <property type="project" value="TreeGrafter"/>
</dbReference>
<dbReference type="GO" id="GO:0015074">
    <property type="term" value="P:DNA integration"/>
    <property type="evidence" value="ECO:0007669"/>
    <property type="project" value="TreeGrafter"/>
</dbReference>
<dbReference type="GO" id="GO:0000014">
    <property type="term" value="F:single-stranded DNA endodeoxyribonuclease activity"/>
    <property type="evidence" value="ECO:0007669"/>
    <property type="project" value="TreeGrafter"/>
</dbReference>
<dbReference type="Proteomes" id="UP000268014">
    <property type="component" value="Unassembled WGS sequence"/>
</dbReference>
<dbReference type="GO" id="GO:0044547">
    <property type="term" value="F:DNA topoisomerase binding"/>
    <property type="evidence" value="ECO:0007669"/>
    <property type="project" value="TreeGrafter"/>
</dbReference>
<reference evidence="4" key="1">
    <citation type="submission" date="2017-02" db="UniProtKB">
        <authorList>
            <consortium name="WormBaseParasite"/>
        </authorList>
    </citation>
    <scope>IDENTIFICATION</scope>
</reference>
<dbReference type="InterPro" id="IPR052709">
    <property type="entry name" value="Transposase-MT_Hybrid"/>
</dbReference>
<gene>
    <name evidence="2" type="ORF">HPLM_LOCUS20367</name>
</gene>
<feature type="domain" description="Mos1 transposase HTH" evidence="1">
    <location>
        <begin position="9"/>
        <end position="58"/>
    </location>
</feature>
<dbReference type="Gene3D" id="1.10.10.1450">
    <property type="match status" value="1"/>
</dbReference>
<evidence type="ECO:0000313" key="2">
    <source>
        <dbReference type="EMBL" id="VDO83329.1"/>
    </source>
</evidence>
<dbReference type="PANTHER" id="PTHR46060:SF2">
    <property type="entry name" value="HISTONE-LYSINE N-METHYLTRANSFERASE SETMAR"/>
    <property type="match status" value="1"/>
</dbReference>
<sequence>MANVFVDDPHALRACFLYEFLQGHTAANAHRNICRVIGKDNLQYDVVKFWFRRFKKGDFDLENKTRSRRTRTYVDVEVDDNIALLCF</sequence>
<dbReference type="WBParaSite" id="HPLM_0002037501-mRNA-1">
    <property type="protein sequence ID" value="HPLM_0002037501-mRNA-1"/>
    <property type="gene ID" value="HPLM_0002037501"/>
</dbReference>
<dbReference type="STRING" id="6290.A0A0N4X7N3"/>
<name>A0A0N4X7N3_HAEPC</name>
<dbReference type="InterPro" id="IPR041426">
    <property type="entry name" value="Mos1_HTH"/>
</dbReference>
<dbReference type="GO" id="GO:0003690">
    <property type="term" value="F:double-stranded DNA binding"/>
    <property type="evidence" value="ECO:0007669"/>
    <property type="project" value="TreeGrafter"/>
</dbReference>
<dbReference type="OMA" id="YRTVANW"/>
<dbReference type="GO" id="GO:0035861">
    <property type="term" value="C:site of double-strand break"/>
    <property type="evidence" value="ECO:0007669"/>
    <property type="project" value="TreeGrafter"/>
</dbReference>
<accession>A0A0N4X7N3</accession>
<dbReference type="GO" id="GO:0006303">
    <property type="term" value="P:double-strand break repair via nonhomologous end joining"/>
    <property type="evidence" value="ECO:0007669"/>
    <property type="project" value="TreeGrafter"/>
</dbReference>
<evidence type="ECO:0000313" key="4">
    <source>
        <dbReference type="WBParaSite" id="HPLM_0002037501-mRNA-1"/>
    </source>
</evidence>
<dbReference type="GO" id="GO:0031297">
    <property type="term" value="P:replication fork processing"/>
    <property type="evidence" value="ECO:0007669"/>
    <property type="project" value="TreeGrafter"/>
</dbReference>
<dbReference type="EMBL" id="UZAF01022134">
    <property type="protein sequence ID" value="VDO83329.1"/>
    <property type="molecule type" value="Genomic_DNA"/>
</dbReference>
<dbReference type="GO" id="GO:0044774">
    <property type="term" value="P:mitotic DNA integrity checkpoint signaling"/>
    <property type="evidence" value="ECO:0007669"/>
    <property type="project" value="TreeGrafter"/>
</dbReference>
<evidence type="ECO:0000313" key="3">
    <source>
        <dbReference type="Proteomes" id="UP000268014"/>
    </source>
</evidence>
<reference evidence="2 3" key="2">
    <citation type="submission" date="2018-11" db="EMBL/GenBank/DDBJ databases">
        <authorList>
            <consortium name="Pathogen Informatics"/>
        </authorList>
    </citation>
    <scope>NUCLEOTIDE SEQUENCE [LARGE SCALE GENOMIC DNA]</scope>
    <source>
        <strain evidence="2 3">MHpl1</strain>
    </source>
</reference>
<dbReference type="GO" id="GO:0000793">
    <property type="term" value="C:condensed chromosome"/>
    <property type="evidence" value="ECO:0007669"/>
    <property type="project" value="TreeGrafter"/>
</dbReference>
<proteinExistence type="predicted"/>
<keyword evidence="3" id="KW-1185">Reference proteome</keyword>
<dbReference type="GO" id="GO:0000729">
    <property type="term" value="P:DNA double-strand break processing"/>
    <property type="evidence" value="ECO:0007669"/>
    <property type="project" value="TreeGrafter"/>
</dbReference>
<dbReference type="AlphaFoldDB" id="A0A0N4X7N3"/>
<organism evidence="4">
    <name type="scientific">Haemonchus placei</name>
    <name type="common">Barber's pole worm</name>
    <dbReference type="NCBI Taxonomy" id="6290"/>
    <lineage>
        <taxon>Eukaryota</taxon>
        <taxon>Metazoa</taxon>
        <taxon>Ecdysozoa</taxon>
        <taxon>Nematoda</taxon>
        <taxon>Chromadorea</taxon>
        <taxon>Rhabditida</taxon>
        <taxon>Rhabditina</taxon>
        <taxon>Rhabditomorpha</taxon>
        <taxon>Strongyloidea</taxon>
        <taxon>Trichostrongylidae</taxon>
        <taxon>Haemonchus</taxon>
    </lineage>
</organism>
<dbReference type="GO" id="GO:0042800">
    <property type="term" value="F:histone H3K4 methyltransferase activity"/>
    <property type="evidence" value="ECO:0007669"/>
    <property type="project" value="TreeGrafter"/>
</dbReference>
<dbReference type="GO" id="GO:0046975">
    <property type="term" value="F:histone H3K36 methyltransferase activity"/>
    <property type="evidence" value="ECO:0007669"/>
    <property type="project" value="TreeGrafter"/>
</dbReference>
<dbReference type="Pfam" id="PF17906">
    <property type="entry name" value="HTH_48"/>
    <property type="match status" value="1"/>
</dbReference>